<protein>
    <submittedName>
        <fullName evidence="3">Uncharacterized protein</fullName>
    </submittedName>
</protein>
<feature type="transmembrane region" description="Helical" evidence="2">
    <location>
        <begin position="404"/>
        <end position="425"/>
    </location>
</feature>
<reference evidence="3" key="1">
    <citation type="submission" date="2021-02" db="EMBL/GenBank/DDBJ databases">
        <authorList>
            <person name="Dougan E. K."/>
            <person name="Rhodes N."/>
            <person name="Thang M."/>
            <person name="Chan C."/>
        </authorList>
    </citation>
    <scope>NUCLEOTIDE SEQUENCE</scope>
</reference>
<evidence type="ECO:0000256" key="1">
    <source>
        <dbReference type="SAM" id="MobiDB-lite"/>
    </source>
</evidence>
<accession>A0A812IP88</accession>
<feature type="transmembrane region" description="Helical" evidence="2">
    <location>
        <begin position="314"/>
        <end position="333"/>
    </location>
</feature>
<proteinExistence type="predicted"/>
<keyword evidence="4" id="KW-1185">Reference proteome</keyword>
<sequence length="974" mass="107716">MAQLGETYLEMLNAMGERLPEMERAVNNTRSSLEKRLRQELGQRTTPTTLQEQLLGQQTATGRADQPALRGRSGVRLSDRFKQYYDLVATHKNGPSKSLAVVAADIYLDMEEASVLIAATQQEIGRAALMEQLNQSFGLITPEMSAVVGGVKEILFGESSNVEQRLASGCEYQFDSYFQQLLSLAEQNPDSENKIRFSDHLVRVNEMGVISQRQAREYYNRYFNVKFVSLSGDYNTCAQACPVQGEVMSNMRNELRDKQAQQTRQAADKMDGGLRQFCYGTGVGISLTGLALYGQDRLSPSGIDSVGNWLQINLGHSIWLFAAVAVLFIFTLIKLSAQLRSNLDEPDDTSRISALDQMLDVWTQVFIGIGVVWTAVGMRAALQYALGEPDTALADSADNVLRKLVDGGILLALTTTIVGAVGGYLMRVCKTITLGASLQQYYDQLERRDIAELVAATQRIEQRRRLAHMEEDSLQADVMRFMAIVAFCLIAILAMVRNSRITLYAYTGQSFLTTSDTYSFHKTDAPAQLYEIDRHTIPAHVIAAPQLAEKLARHPKFKGSNVAFAPAHHNQLTAVKNQLYQNIEQVLSHNILSAGGNNIVSATSSNNCMRPDHSAAYIVGIAISAANNNAYTVQIKVLDHALGVWVSGISYRWQGQLSRSQTALLKRPADNIANGSVAAPFTSHQQQQTVSHLLQQIQCALPAGVDGLIHLRNNHSAGLEAAAANISRSVQQKLSTRPQWIFTTRQSEATWIMELRQEQASQQLPPQWVILITPADNPTTPRIVASSYIQGGRAETTTPEQTDRKPAEETLAEYPGTAEEPTTSGTQPLLGKLSWKPSRSCTNKQRDCVKVTFDLQADAYVMLFRTHNRRLKPASCEGVTRIRKSGELRYQISLPRRSPLPTGIYAVATQDKNAFRQLRKTIHAAPGACQGGNAQASNWLTSAERSLASQDDFDWQSLHLQNVHGTSREVREAR</sequence>
<keyword evidence="2" id="KW-1133">Transmembrane helix</keyword>
<feature type="region of interest" description="Disordered" evidence="1">
    <location>
        <begin position="812"/>
        <end position="831"/>
    </location>
</feature>
<evidence type="ECO:0000256" key="2">
    <source>
        <dbReference type="SAM" id="Phobius"/>
    </source>
</evidence>
<feature type="transmembrane region" description="Helical" evidence="2">
    <location>
        <begin position="478"/>
        <end position="496"/>
    </location>
</feature>
<comment type="caution">
    <text evidence="3">The sequence shown here is derived from an EMBL/GenBank/DDBJ whole genome shotgun (WGS) entry which is preliminary data.</text>
</comment>
<dbReference type="OrthoDB" id="10438612at2759"/>
<organism evidence="3 4">
    <name type="scientific">Symbiodinium necroappetens</name>
    <dbReference type="NCBI Taxonomy" id="1628268"/>
    <lineage>
        <taxon>Eukaryota</taxon>
        <taxon>Sar</taxon>
        <taxon>Alveolata</taxon>
        <taxon>Dinophyceae</taxon>
        <taxon>Suessiales</taxon>
        <taxon>Symbiodiniaceae</taxon>
        <taxon>Symbiodinium</taxon>
    </lineage>
</organism>
<dbReference type="Proteomes" id="UP000601435">
    <property type="component" value="Unassembled WGS sequence"/>
</dbReference>
<dbReference type="EMBL" id="CAJNJA010000001">
    <property type="protein sequence ID" value="CAE7148800.1"/>
    <property type="molecule type" value="Genomic_DNA"/>
</dbReference>
<dbReference type="AlphaFoldDB" id="A0A812IP88"/>
<evidence type="ECO:0000313" key="4">
    <source>
        <dbReference type="Proteomes" id="UP000601435"/>
    </source>
</evidence>
<keyword evidence="2" id="KW-0472">Membrane</keyword>
<gene>
    <name evidence="3" type="ORF">SNEC2469_LOCUS36</name>
</gene>
<keyword evidence="2" id="KW-0812">Transmembrane</keyword>
<feature type="transmembrane region" description="Helical" evidence="2">
    <location>
        <begin position="277"/>
        <end position="294"/>
    </location>
</feature>
<feature type="transmembrane region" description="Helical" evidence="2">
    <location>
        <begin position="361"/>
        <end position="384"/>
    </location>
</feature>
<name>A0A812IP88_9DINO</name>
<evidence type="ECO:0000313" key="3">
    <source>
        <dbReference type="EMBL" id="CAE7148800.1"/>
    </source>
</evidence>